<sequence>MPHYEDKQRSAHASRRASPSQSPRTSTPPHPLLQLQRSAGNQAALQLKSDTVIQRGGGKDGVTGGGGGWLGGMFSGMPKFSGMSWGNFGQDTMNQTVREAVSAGFGSDSVDIYDMWKLRNDPAKLDQFMRDRIYRMDGGYQ</sequence>
<dbReference type="Proteomes" id="UP000621560">
    <property type="component" value="Unassembled WGS sequence"/>
</dbReference>
<reference evidence="2" key="1">
    <citation type="submission" date="2020-09" db="EMBL/GenBank/DDBJ databases">
        <title>A novel bacterium of genus Paenibacillus, isolated from South China Sea.</title>
        <authorList>
            <person name="Huang H."/>
            <person name="Mo K."/>
            <person name="Hu Y."/>
        </authorList>
    </citation>
    <scope>NUCLEOTIDE SEQUENCE</scope>
    <source>
        <strain evidence="2">IB182496</strain>
    </source>
</reference>
<protein>
    <submittedName>
        <fullName evidence="2">Uncharacterized protein</fullName>
    </submittedName>
</protein>
<dbReference type="RefSeq" id="WP_190916972.1">
    <property type="nucleotide sequence ID" value="NZ_JACXIZ010000015.1"/>
</dbReference>
<comment type="caution">
    <text evidence="2">The sequence shown here is derived from an EMBL/GenBank/DDBJ whole genome shotgun (WGS) entry which is preliminary data.</text>
</comment>
<evidence type="ECO:0000256" key="1">
    <source>
        <dbReference type="SAM" id="MobiDB-lite"/>
    </source>
</evidence>
<feature type="region of interest" description="Disordered" evidence="1">
    <location>
        <begin position="1"/>
        <end position="42"/>
    </location>
</feature>
<dbReference type="AlphaFoldDB" id="A0A927GR98"/>
<keyword evidence="3" id="KW-1185">Reference proteome</keyword>
<feature type="compositionally biased region" description="Low complexity" evidence="1">
    <location>
        <begin position="16"/>
        <end position="25"/>
    </location>
</feature>
<accession>A0A927GR98</accession>
<name>A0A927GR98_9BACL</name>
<gene>
    <name evidence="2" type="ORF">IDH44_09375</name>
</gene>
<organism evidence="2 3">
    <name type="scientific">Paenibacillus sabuli</name>
    <dbReference type="NCBI Taxonomy" id="2772509"/>
    <lineage>
        <taxon>Bacteria</taxon>
        <taxon>Bacillati</taxon>
        <taxon>Bacillota</taxon>
        <taxon>Bacilli</taxon>
        <taxon>Bacillales</taxon>
        <taxon>Paenibacillaceae</taxon>
        <taxon>Paenibacillus</taxon>
    </lineage>
</organism>
<evidence type="ECO:0000313" key="3">
    <source>
        <dbReference type="Proteomes" id="UP000621560"/>
    </source>
</evidence>
<dbReference type="EMBL" id="JACXIZ010000015">
    <property type="protein sequence ID" value="MBD2845399.1"/>
    <property type="molecule type" value="Genomic_DNA"/>
</dbReference>
<evidence type="ECO:0000313" key="2">
    <source>
        <dbReference type="EMBL" id="MBD2845399.1"/>
    </source>
</evidence>
<proteinExistence type="predicted"/>